<dbReference type="PANTHER" id="PTHR34655:SF3">
    <property type="match status" value="1"/>
</dbReference>
<organism evidence="1 2">
    <name type="scientific">Swingsia samuiensis</name>
    <dbReference type="NCBI Taxonomy" id="1293412"/>
    <lineage>
        <taxon>Bacteria</taxon>
        <taxon>Pseudomonadati</taxon>
        <taxon>Pseudomonadota</taxon>
        <taxon>Alphaproteobacteria</taxon>
        <taxon>Acetobacterales</taxon>
        <taxon>Acetobacteraceae</taxon>
        <taxon>Swingsia</taxon>
    </lineage>
</organism>
<evidence type="ECO:0008006" key="3">
    <source>
        <dbReference type="Google" id="ProtNLM"/>
    </source>
</evidence>
<dbReference type="SUPFAM" id="SSF75169">
    <property type="entry name" value="DsrEFH-like"/>
    <property type="match status" value="1"/>
</dbReference>
<proteinExistence type="predicted"/>
<evidence type="ECO:0000313" key="2">
    <source>
        <dbReference type="Proteomes" id="UP000316313"/>
    </source>
</evidence>
<accession>A0A4Y6UN30</accession>
<dbReference type="RefSeq" id="WP_141462080.1">
    <property type="nucleotide sequence ID" value="NZ_CP038141.1"/>
</dbReference>
<dbReference type="AlphaFoldDB" id="A0A4Y6UN30"/>
<reference evidence="1 2" key="1">
    <citation type="submission" date="2019-03" db="EMBL/GenBank/DDBJ databases">
        <title>The complete genome sequence of Swingsia samuiensis NBRC107927(T).</title>
        <authorList>
            <person name="Chua K.-O."/>
            <person name="Chan K.-G."/>
            <person name="See-Too W.-S."/>
        </authorList>
    </citation>
    <scope>NUCLEOTIDE SEQUENCE [LARGE SCALE GENOMIC DNA]</scope>
    <source>
        <strain evidence="1 2">AH83</strain>
    </source>
</reference>
<dbReference type="Gene3D" id="3.40.1260.10">
    <property type="entry name" value="DsrEFH-like"/>
    <property type="match status" value="1"/>
</dbReference>
<keyword evidence="2" id="KW-1185">Reference proteome</keyword>
<dbReference type="InterPro" id="IPR027396">
    <property type="entry name" value="DsrEFH-like"/>
</dbReference>
<name>A0A4Y6UN30_9PROT</name>
<dbReference type="OrthoDB" id="7278589at2"/>
<dbReference type="Proteomes" id="UP000316313">
    <property type="component" value="Chromosome"/>
</dbReference>
<gene>
    <name evidence="1" type="ORF">E3D00_09615</name>
</gene>
<dbReference type="EMBL" id="CP038141">
    <property type="protein sequence ID" value="QDH17796.1"/>
    <property type="molecule type" value="Genomic_DNA"/>
</dbReference>
<protein>
    <recommendedName>
        <fullName evidence="3">Peroxiredoxin</fullName>
    </recommendedName>
</protein>
<sequence length="125" mass="13541">MEKHLFLSLSDDSWQRAHYAFVVAAGALSIGRSVTLFAGGQSVKALAKDWSGLSGYIPDAELALKKVAGFKELRDAVIDLGGELMACQAGVAMTDLLPEMLEREVSIRGVVTFLEKSQNHQIFSL</sequence>
<dbReference type="KEGG" id="ssam:E3D00_09615"/>
<dbReference type="PANTHER" id="PTHR34655">
    <property type="entry name" value="CONSERVED WITHIN P. AEROPHILUM"/>
    <property type="match status" value="1"/>
</dbReference>
<evidence type="ECO:0000313" key="1">
    <source>
        <dbReference type="EMBL" id="QDH17796.1"/>
    </source>
</evidence>